<feature type="transmembrane region" description="Helical" evidence="1">
    <location>
        <begin position="121"/>
        <end position="142"/>
    </location>
</feature>
<organism evidence="2 3">
    <name type="scientific">Ramlibacter algicola</name>
    <dbReference type="NCBI Taxonomy" id="2795217"/>
    <lineage>
        <taxon>Bacteria</taxon>
        <taxon>Pseudomonadati</taxon>
        <taxon>Pseudomonadota</taxon>
        <taxon>Betaproteobacteria</taxon>
        <taxon>Burkholderiales</taxon>
        <taxon>Comamonadaceae</taxon>
        <taxon>Ramlibacter</taxon>
    </lineage>
</organism>
<evidence type="ECO:0008006" key="4">
    <source>
        <dbReference type="Google" id="ProtNLM"/>
    </source>
</evidence>
<proteinExistence type="predicted"/>
<sequence length="195" mass="20919">MSEWWTYRPSDFLMFSARSWGRLVDGWNMELWPLQPLLVLAAVVLVATTAVRGSTLQGAITAVPALAWIWVAWAFLWERFSTINTGASWMAAAFAVQAVLLLALGSAAGPAPSRGRRQAGLVIAAAAAVASPLLAPLAGHGWTRAEVAGALPDPTALLTVGLLLALPLRHLRWLLPIPLLALAVGWTTAWLLWTK</sequence>
<dbReference type="RefSeq" id="WP_200788888.1">
    <property type="nucleotide sequence ID" value="NZ_JAEDAO010000001.1"/>
</dbReference>
<feature type="transmembrane region" description="Helical" evidence="1">
    <location>
        <begin position="89"/>
        <end position="109"/>
    </location>
</feature>
<dbReference type="Pfam" id="PF19540">
    <property type="entry name" value="DUF6064"/>
    <property type="match status" value="1"/>
</dbReference>
<evidence type="ECO:0000313" key="2">
    <source>
        <dbReference type="EMBL" id="MBK0393928.1"/>
    </source>
</evidence>
<feature type="transmembrane region" description="Helical" evidence="1">
    <location>
        <begin position="58"/>
        <end position="77"/>
    </location>
</feature>
<keyword evidence="1" id="KW-0812">Transmembrane</keyword>
<keyword evidence="1" id="KW-1133">Transmembrane helix</keyword>
<feature type="transmembrane region" description="Helical" evidence="1">
    <location>
        <begin position="173"/>
        <end position="193"/>
    </location>
</feature>
<protein>
    <recommendedName>
        <fullName evidence="4">MFS transporter permease</fullName>
    </recommendedName>
</protein>
<keyword evidence="1" id="KW-0472">Membrane</keyword>
<dbReference type="AlphaFoldDB" id="A0A934Q2I3"/>
<dbReference type="InterPro" id="IPR045708">
    <property type="entry name" value="DUF6064"/>
</dbReference>
<evidence type="ECO:0000313" key="3">
    <source>
        <dbReference type="Proteomes" id="UP000617041"/>
    </source>
</evidence>
<reference evidence="2" key="1">
    <citation type="submission" date="2020-12" db="EMBL/GenBank/DDBJ databases">
        <title>Ramlibacter sp. nov., isolated from a freshwater alga, Cryptomonas.</title>
        <authorList>
            <person name="Kim H.M."/>
            <person name="Jeon C.O."/>
        </authorList>
    </citation>
    <scope>NUCLEOTIDE SEQUENCE</scope>
    <source>
        <strain evidence="2">CrO1</strain>
    </source>
</reference>
<keyword evidence="3" id="KW-1185">Reference proteome</keyword>
<evidence type="ECO:0000256" key="1">
    <source>
        <dbReference type="SAM" id="Phobius"/>
    </source>
</evidence>
<feature type="transmembrane region" description="Helical" evidence="1">
    <location>
        <begin position="32"/>
        <end position="51"/>
    </location>
</feature>
<name>A0A934Q2I3_9BURK</name>
<dbReference type="Proteomes" id="UP000617041">
    <property type="component" value="Unassembled WGS sequence"/>
</dbReference>
<accession>A0A934Q2I3</accession>
<dbReference type="EMBL" id="JAEDAO010000001">
    <property type="protein sequence ID" value="MBK0393928.1"/>
    <property type="molecule type" value="Genomic_DNA"/>
</dbReference>
<comment type="caution">
    <text evidence="2">The sequence shown here is derived from an EMBL/GenBank/DDBJ whole genome shotgun (WGS) entry which is preliminary data.</text>
</comment>
<gene>
    <name evidence="2" type="ORF">I8E28_15110</name>
</gene>